<dbReference type="InterPro" id="IPR046342">
    <property type="entry name" value="CBS_dom_sf"/>
</dbReference>
<dbReference type="EMBL" id="AP014685">
    <property type="protein sequence ID" value="BAR62124.1"/>
    <property type="molecule type" value="Genomic_DNA"/>
</dbReference>
<dbReference type="SUPFAM" id="SSF54631">
    <property type="entry name" value="CBS-domain pair"/>
    <property type="match status" value="1"/>
</dbReference>
<sequence length="228" mass="25087">MHARDVMVSPVVTVGPNATVRQVAQILLERRISAVPVVDADNKVLGIVSEGDLLHRAESGTERSPSWWLRLLTGDAQLATDYVKSHSIKVQDVMTQEVATAAPETPLHEIAMLLEERQIKRVPIVNKEGQLVGIVSRANLLQTIASARPKLEISLPDSVIRKRFFEELRKQPWAHTFNVNATVQNGVVDIWGFAPSVAERTAIRVAAEAIPGVATVNDHLLETPAFVY</sequence>
<dbReference type="CDD" id="cd04586">
    <property type="entry name" value="CBS_pair_BON_assoc"/>
    <property type="match status" value="1"/>
</dbReference>
<evidence type="ECO:0000256" key="1">
    <source>
        <dbReference type="ARBA" id="ARBA00023122"/>
    </source>
</evidence>
<keyword evidence="1" id="KW-0129">CBS domain</keyword>
<dbReference type="AlphaFoldDB" id="A0A0E4FY97"/>
<evidence type="ECO:0000313" key="2">
    <source>
        <dbReference type="EMBL" id="BAR62124.1"/>
    </source>
</evidence>
<dbReference type="Gene3D" id="3.10.580.10">
    <property type="entry name" value="CBS-domain"/>
    <property type="match status" value="1"/>
</dbReference>
<dbReference type="InterPro" id="IPR007055">
    <property type="entry name" value="BON_dom"/>
</dbReference>
<gene>
    <name evidence="2" type="ORF">NK6_8980</name>
</gene>
<dbReference type="PANTHER" id="PTHR43080:SF26">
    <property type="entry name" value="REGULATORY PROTEIN"/>
    <property type="match status" value="1"/>
</dbReference>
<dbReference type="Pfam" id="PF04972">
    <property type="entry name" value="BON"/>
    <property type="match status" value="1"/>
</dbReference>
<evidence type="ECO:0000313" key="3">
    <source>
        <dbReference type="Proteomes" id="UP000063308"/>
    </source>
</evidence>
<protein>
    <submittedName>
        <fullName evidence="2">Uncharacterized protein</fullName>
    </submittedName>
</protein>
<organism evidence="2 3">
    <name type="scientific">Bradyrhizobium diazoefficiens</name>
    <dbReference type="NCBI Taxonomy" id="1355477"/>
    <lineage>
        <taxon>Bacteria</taxon>
        <taxon>Pseudomonadati</taxon>
        <taxon>Pseudomonadota</taxon>
        <taxon>Alphaproteobacteria</taxon>
        <taxon>Hyphomicrobiales</taxon>
        <taxon>Nitrobacteraceae</taxon>
        <taxon>Bradyrhizobium</taxon>
    </lineage>
</organism>
<dbReference type="InterPro" id="IPR051257">
    <property type="entry name" value="Diverse_CBS-Domain"/>
</dbReference>
<proteinExistence type="predicted"/>
<dbReference type="RefSeq" id="WP_011087416.1">
    <property type="nucleotide sequence ID" value="NZ_AJQI01000380.1"/>
</dbReference>
<dbReference type="GeneID" id="46491652"/>
<reference evidence="2 3" key="1">
    <citation type="submission" date="2014-11" db="EMBL/GenBank/DDBJ databases">
        <title>Symbiosis island explosion on the genome of extra-slow-growing strains of soybean bradyrhizobia with massive insertion sequences.</title>
        <authorList>
            <person name="Iida T."/>
            <person name="Minamisawa K."/>
        </authorList>
    </citation>
    <scope>NUCLEOTIDE SEQUENCE [LARGE SCALE GENOMIC DNA]</scope>
    <source>
        <strain evidence="2 3">NK6</strain>
    </source>
</reference>
<dbReference type="PROSITE" id="PS51371">
    <property type="entry name" value="CBS"/>
    <property type="match status" value="2"/>
</dbReference>
<dbReference type="Gene3D" id="3.30.1340.30">
    <property type="match status" value="1"/>
</dbReference>
<accession>A0A0E4FY97</accession>
<dbReference type="PROSITE" id="PS50914">
    <property type="entry name" value="BON"/>
    <property type="match status" value="1"/>
</dbReference>
<dbReference type="PIRSF" id="PIRSF036990">
    <property type="entry name" value="UCP036990_CBS_BON"/>
    <property type="match status" value="1"/>
</dbReference>
<dbReference type="InterPro" id="IPR017080">
    <property type="entry name" value="UCP036990_CBS_BON"/>
</dbReference>
<dbReference type="Proteomes" id="UP000063308">
    <property type="component" value="Chromosome"/>
</dbReference>
<dbReference type="SMART" id="SM00116">
    <property type="entry name" value="CBS"/>
    <property type="match status" value="2"/>
</dbReference>
<dbReference type="Pfam" id="PF00571">
    <property type="entry name" value="CBS"/>
    <property type="match status" value="2"/>
</dbReference>
<dbReference type="PANTHER" id="PTHR43080">
    <property type="entry name" value="CBS DOMAIN-CONTAINING PROTEIN CBSX3, MITOCHONDRIAL"/>
    <property type="match status" value="1"/>
</dbReference>
<dbReference type="OMA" id="EIRAMLM"/>
<dbReference type="InterPro" id="IPR000644">
    <property type="entry name" value="CBS_dom"/>
</dbReference>
<name>A0A0E4FY97_9BRAD</name>